<keyword evidence="2" id="KW-0963">Cytoplasm</keyword>
<dbReference type="AlphaFoldDB" id="A0A183UBK4"/>
<evidence type="ECO:0000256" key="5">
    <source>
        <dbReference type="SAM" id="MobiDB-lite"/>
    </source>
</evidence>
<dbReference type="PANTHER" id="PTHR19354:SF2">
    <property type="entry name" value="LEUCINE-RICH REPEAT-CONTAINING PROTEIN DDB_G0290503"/>
    <property type="match status" value="1"/>
</dbReference>
<sequence>MLIVVEYMIRVTDSGKSLGRFVFFGVSLTDSEMERRTFKRRDNDSSASATNLTMHYHNIMNLEHLVQTVEGYDNIANNNLPPPVRITPYSGMKPQVLPSSMSREEDAVTHWFINLISSVAGNIDSCWEYRPRNGESMLRNNLQHEGSVRGVRNAVWLAYGEFDCFFIQDSDIIRPVAFRPFVGKKPETTRQSITSNSSYFYAKHGAEQPNECQSGVDQFKRTSHFAEVSSVTSPSSRPHPIYQPSTSAGPSSLPGQQYLSKLSKSGKEENDYDVVPEYIDRDKLSADDSGSSDNYSILYQAPLQGGRAHLQQRSAPSRPNKSTFTTFPVGNVNLPTTIAKKSPSSHHVCGSNTSSGSRNSSGVHITPSPSDSGIVDYESIIRDKESELTTVRNTMEQNEEVIIRVYQEKERVWKEHLADLKQKLQASQQGENALRQQIQRCNEQRDQFQATIQNLSSDKQGLQRKCLQIEREMFEIRERFGELLRARDSACESCKRQSSNVDGDRRARPPPLPMPRQKETSGMDRDLRVEVEQLRSEISTLRDMLNEQIGLFSDERKRWEIERNKVPLLLFDL</sequence>
<name>A0A183UBK4_TOXCA</name>
<evidence type="ECO:0000313" key="8">
    <source>
        <dbReference type="WBParaSite" id="TCNE_0000587401-mRNA-1"/>
    </source>
</evidence>
<protein>
    <submittedName>
        <fullName evidence="8">Leucine zipper tumor suppressor 2 homolog</fullName>
    </submittedName>
</protein>
<feature type="region of interest" description="Disordered" evidence="5">
    <location>
        <begin position="495"/>
        <end position="523"/>
    </location>
</feature>
<reference evidence="6 7" key="2">
    <citation type="submission" date="2018-11" db="EMBL/GenBank/DDBJ databases">
        <authorList>
            <consortium name="Pathogen Informatics"/>
        </authorList>
    </citation>
    <scope>NUCLEOTIDE SEQUENCE [LARGE SCALE GENOMIC DNA]</scope>
</reference>
<dbReference type="InterPro" id="IPR045329">
    <property type="entry name" value="LZTS"/>
</dbReference>
<comment type="subcellular location">
    <subcellularLocation>
        <location evidence="1">Cytoplasm</location>
    </subcellularLocation>
</comment>
<feature type="compositionally biased region" description="Polar residues" evidence="5">
    <location>
        <begin position="311"/>
        <end position="336"/>
    </location>
</feature>
<feature type="compositionally biased region" description="Low complexity" evidence="5">
    <location>
        <begin position="350"/>
        <end position="362"/>
    </location>
</feature>
<feature type="region of interest" description="Disordered" evidence="5">
    <location>
        <begin position="227"/>
        <end position="258"/>
    </location>
</feature>
<dbReference type="GO" id="GO:0005737">
    <property type="term" value="C:cytoplasm"/>
    <property type="evidence" value="ECO:0007669"/>
    <property type="project" value="UniProtKB-SubCell"/>
</dbReference>
<evidence type="ECO:0000256" key="1">
    <source>
        <dbReference type="ARBA" id="ARBA00004496"/>
    </source>
</evidence>
<accession>A0A183UBK4</accession>
<evidence type="ECO:0000256" key="3">
    <source>
        <dbReference type="ARBA" id="ARBA00023054"/>
    </source>
</evidence>
<evidence type="ECO:0000313" key="7">
    <source>
        <dbReference type="Proteomes" id="UP000050794"/>
    </source>
</evidence>
<dbReference type="WBParaSite" id="TCNE_0000587401-mRNA-1">
    <property type="protein sequence ID" value="TCNE_0000587401-mRNA-1"/>
    <property type="gene ID" value="TCNE_0000587401"/>
</dbReference>
<feature type="coiled-coil region" evidence="4">
    <location>
        <begin position="417"/>
        <end position="479"/>
    </location>
</feature>
<evidence type="ECO:0000313" key="6">
    <source>
        <dbReference type="EMBL" id="VDM37120.1"/>
    </source>
</evidence>
<reference evidence="8" key="1">
    <citation type="submission" date="2016-06" db="UniProtKB">
        <authorList>
            <consortium name="WormBaseParasite"/>
        </authorList>
    </citation>
    <scope>IDENTIFICATION</scope>
</reference>
<proteinExistence type="predicted"/>
<dbReference type="PANTHER" id="PTHR19354">
    <property type="entry name" value="ZIPPER PUTATIVE TUMOR SUPPRESSOR 2 HOMOLOG-LIKE PROTEIN-RELATED"/>
    <property type="match status" value="1"/>
</dbReference>
<keyword evidence="3 4" id="KW-0175">Coiled coil</keyword>
<feature type="compositionally biased region" description="Polar residues" evidence="5">
    <location>
        <begin position="243"/>
        <end position="258"/>
    </location>
</feature>
<keyword evidence="7" id="KW-1185">Reference proteome</keyword>
<gene>
    <name evidence="6" type="ORF">TCNE_LOCUS5874</name>
</gene>
<feature type="region of interest" description="Disordered" evidence="5">
    <location>
        <begin position="305"/>
        <end position="374"/>
    </location>
</feature>
<dbReference type="Proteomes" id="UP000050794">
    <property type="component" value="Unassembled WGS sequence"/>
</dbReference>
<organism evidence="7 8">
    <name type="scientific">Toxocara canis</name>
    <name type="common">Canine roundworm</name>
    <dbReference type="NCBI Taxonomy" id="6265"/>
    <lineage>
        <taxon>Eukaryota</taxon>
        <taxon>Metazoa</taxon>
        <taxon>Ecdysozoa</taxon>
        <taxon>Nematoda</taxon>
        <taxon>Chromadorea</taxon>
        <taxon>Rhabditida</taxon>
        <taxon>Spirurina</taxon>
        <taxon>Ascaridomorpha</taxon>
        <taxon>Ascaridoidea</taxon>
        <taxon>Toxocaridae</taxon>
        <taxon>Toxocara</taxon>
    </lineage>
</organism>
<dbReference type="EMBL" id="UYWY01019404">
    <property type="protein sequence ID" value="VDM37120.1"/>
    <property type="molecule type" value="Genomic_DNA"/>
</dbReference>
<evidence type="ECO:0000256" key="4">
    <source>
        <dbReference type="SAM" id="Coils"/>
    </source>
</evidence>
<evidence type="ECO:0000256" key="2">
    <source>
        <dbReference type="ARBA" id="ARBA00022490"/>
    </source>
</evidence>